<comment type="caution">
    <text evidence="4">The sequence shown here is derived from an EMBL/GenBank/DDBJ whole genome shotgun (WGS) entry which is preliminary data.</text>
</comment>
<proteinExistence type="inferred from homology"/>
<dbReference type="PANTHER" id="PTHR47363">
    <property type="entry name" value="GLUCOKINASE"/>
    <property type="match status" value="1"/>
</dbReference>
<dbReference type="CDD" id="cd24008">
    <property type="entry name" value="ASKHA_NBD_GLK"/>
    <property type="match status" value="1"/>
</dbReference>
<evidence type="ECO:0000256" key="1">
    <source>
        <dbReference type="ARBA" id="ARBA00022679"/>
    </source>
</evidence>
<keyword evidence="2" id="KW-0418">Kinase</keyword>
<evidence type="ECO:0000256" key="3">
    <source>
        <dbReference type="RuleBase" id="RU004046"/>
    </source>
</evidence>
<dbReference type="InterPro" id="IPR003836">
    <property type="entry name" value="Glucokinase"/>
</dbReference>
<dbReference type="Gene3D" id="3.30.420.40">
    <property type="match status" value="1"/>
</dbReference>
<evidence type="ECO:0000313" key="4">
    <source>
        <dbReference type="EMBL" id="MDM8563019.1"/>
    </source>
</evidence>
<keyword evidence="5" id="KW-1185">Reference proteome</keyword>
<reference evidence="4" key="1">
    <citation type="submission" date="2023-06" db="EMBL/GenBank/DDBJ databases">
        <title>Uncultivated large filamentous bacteria from sulfidic sediments reveal new species and different genomic features in energy metabolism and defense.</title>
        <authorList>
            <person name="Fonseca A."/>
        </authorList>
    </citation>
    <scope>NUCLEOTIDE SEQUENCE</scope>
    <source>
        <strain evidence="4">HSG4</strain>
    </source>
</reference>
<dbReference type="Gene3D" id="3.40.367.20">
    <property type="match status" value="1"/>
</dbReference>
<gene>
    <name evidence="4" type="ORF">QUF54_06675</name>
</gene>
<name>A0ABT7VTW5_9GAMM</name>
<evidence type="ECO:0000313" key="5">
    <source>
        <dbReference type="Proteomes" id="UP001171945"/>
    </source>
</evidence>
<dbReference type="InterPro" id="IPR043129">
    <property type="entry name" value="ATPase_NBD"/>
</dbReference>
<accession>A0ABT7VTW5</accession>
<comment type="similarity">
    <text evidence="3">Belongs to the bacterial glucokinase family.</text>
</comment>
<dbReference type="PANTHER" id="PTHR47363:SF1">
    <property type="entry name" value="GLUCOKINASE"/>
    <property type="match status" value="1"/>
</dbReference>
<dbReference type="Proteomes" id="UP001171945">
    <property type="component" value="Unassembled WGS sequence"/>
</dbReference>
<sequence length="306" mass="33597">MLFLEQSSLREDEKFIGVACFGIAGPIKTDNNEKRYCEMTNIPQWPVITEDGFSQLINGEKVILLNDLEAIGHGISTLSETMGNGISPLSEADLVELNAGTPQKGNRAVIAAGTGLGELMLYWDGHEHVPSASEGGHTDFAARDQFEYALQNYLREKCYPKLVNYEQVLSGRGLVNIYEFIRDRGEYGKESADLRERLDKQDKAQVISEAALAKENRLCIKALDVFVSIYGAQARNLALQCLPFNGLYIGGGIAPKILAKLRDTTFMHAFANKNGDFPDLLASIPVKVIMNPQVGLLGAAWRGAKT</sequence>
<dbReference type="EMBL" id="JAUCGM010000405">
    <property type="protein sequence ID" value="MDM8563019.1"/>
    <property type="molecule type" value="Genomic_DNA"/>
</dbReference>
<protein>
    <submittedName>
        <fullName evidence="4">Glucokinase</fullName>
    </submittedName>
</protein>
<dbReference type="Pfam" id="PF02685">
    <property type="entry name" value="Glucokinase"/>
    <property type="match status" value="1"/>
</dbReference>
<keyword evidence="1" id="KW-0808">Transferase</keyword>
<evidence type="ECO:0000256" key="2">
    <source>
        <dbReference type="ARBA" id="ARBA00022777"/>
    </source>
</evidence>
<organism evidence="4 5">
    <name type="scientific">Candidatus Marithioploca araucensis</name>
    <dbReference type="NCBI Taxonomy" id="70273"/>
    <lineage>
        <taxon>Bacteria</taxon>
        <taxon>Pseudomonadati</taxon>
        <taxon>Pseudomonadota</taxon>
        <taxon>Gammaproteobacteria</taxon>
        <taxon>Thiotrichales</taxon>
        <taxon>Thiotrichaceae</taxon>
        <taxon>Candidatus Marithioploca</taxon>
    </lineage>
</organism>
<dbReference type="SUPFAM" id="SSF53067">
    <property type="entry name" value="Actin-like ATPase domain"/>
    <property type="match status" value="1"/>
</dbReference>